<dbReference type="PROSITE" id="PS50888">
    <property type="entry name" value="BHLH"/>
    <property type="match status" value="1"/>
</dbReference>
<dbReference type="Pfam" id="PF00010">
    <property type="entry name" value="HLH"/>
    <property type="match status" value="1"/>
</dbReference>
<feature type="region of interest" description="Disordered" evidence="6">
    <location>
        <begin position="1"/>
        <end position="52"/>
    </location>
</feature>
<name>A0AAV2ZIS9_PYXAD</name>
<evidence type="ECO:0000313" key="9">
    <source>
        <dbReference type="Proteomes" id="UP001181693"/>
    </source>
</evidence>
<dbReference type="Proteomes" id="UP001181693">
    <property type="component" value="Unassembled WGS sequence"/>
</dbReference>
<protein>
    <recommendedName>
        <fullName evidence="7">BHLH domain-containing protein</fullName>
    </recommendedName>
</protein>
<dbReference type="Gene3D" id="4.10.280.10">
    <property type="entry name" value="Helix-loop-helix DNA-binding domain"/>
    <property type="match status" value="1"/>
</dbReference>
<dbReference type="GO" id="GO:0000981">
    <property type="term" value="F:DNA-binding transcription factor activity, RNA polymerase II-specific"/>
    <property type="evidence" value="ECO:0007669"/>
    <property type="project" value="TreeGrafter"/>
</dbReference>
<evidence type="ECO:0000313" key="8">
    <source>
        <dbReference type="EMBL" id="DBA15806.1"/>
    </source>
</evidence>
<feature type="region of interest" description="Disordered" evidence="6">
    <location>
        <begin position="188"/>
        <end position="218"/>
    </location>
</feature>
<feature type="domain" description="BHLH" evidence="7">
    <location>
        <begin position="209"/>
        <end position="265"/>
    </location>
</feature>
<keyword evidence="3" id="KW-0804">Transcription</keyword>
<evidence type="ECO:0000256" key="4">
    <source>
        <dbReference type="ARBA" id="ARBA00023242"/>
    </source>
</evidence>
<evidence type="ECO:0000256" key="1">
    <source>
        <dbReference type="ARBA" id="ARBA00004123"/>
    </source>
</evidence>
<dbReference type="SMART" id="SM00353">
    <property type="entry name" value="HLH"/>
    <property type="match status" value="1"/>
</dbReference>
<proteinExistence type="predicted"/>
<evidence type="ECO:0000259" key="7">
    <source>
        <dbReference type="PROSITE" id="PS50888"/>
    </source>
</evidence>
<dbReference type="AlphaFoldDB" id="A0AAV2ZIS9"/>
<evidence type="ECO:0000256" key="3">
    <source>
        <dbReference type="ARBA" id="ARBA00023163"/>
    </source>
</evidence>
<keyword evidence="9" id="KW-1185">Reference proteome</keyword>
<dbReference type="SUPFAM" id="SSF47459">
    <property type="entry name" value="HLH, helix-loop-helix DNA-binding domain"/>
    <property type="match status" value="1"/>
</dbReference>
<keyword evidence="4" id="KW-0539">Nucleus</keyword>
<feature type="coiled-coil region" evidence="5">
    <location>
        <begin position="262"/>
        <end position="313"/>
    </location>
</feature>
<dbReference type="GO" id="GO:0046983">
    <property type="term" value="F:protein dimerization activity"/>
    <property type="evidence" value="ECO:0007669"/>
    <property type="project" value="InterPro"/>
</dbReference>
<dbReference type="GO" id="GO:0045944">
    <property type="term" value="P:positive regulation of transcription by RNA polymerase II"/>
    <property type="evidence" value="ECO:0007669"/>
    <property type="project" value="UniProtKB-ARBA"/>
</dbReference>
<accession>A0AAV2ZIS9</accession>
<dbReference type="FunFam" id="4.10.280.10:FF:000155">
    <property type="entry name" value="Upstream stimulatory factor 2"/>
    <property type="match status" value="1"/>
</dbReference>
<dbReference type="PANTHER" id="PTHR46117">
    <property type="entry name" value="FI24210P1"/>
    <property type="match status" value="1"/>
</dbReference>
<evidence type="ECO:0000256" key="5">
    <source>
        <dbReference type="SAM" id="Coils"/>
    </source>
</evidence>
<dbReference type="PANTHER" id="PTHR46117:SF2">
    <property type="entry name" value="UPSTREAM STIMULATORY FACTOR 2"/>
    <property type="match status" value="1"/>
</dbReference>
<comment type="subcellular location">
    <subcellularLocation>
        <location evidence="1">Nucleus</location>
    </subcellularLocation>
</comment>
<dbReference type="InterPro" id="IPR036638">
    <property type="entry name" value="HLH_DNA-bd_sf"/>
</dbReference>
<dbReference type="GO" id="GO:0000978">
    <property type="term" value="F:RNA polymerase II cis-regulatory region sequence-specific DNA binding"/>
    <property type="evidence" value="ECO:0007669"/>
    <property type="project" value="TreeGrafter"/>
</dbReference>
<dbReference type="EMBL" id="DYDO01000011">
    <property type="protein sequence ID" value="DBA15806.1"/>
    <property type="molecule type" value="Genomic_DNA"/>
</dbReference>
<feature type="compositionally biased region" description="Basic and acidic residues" evidence="6">
    <location>
        <begin position="200"/>
        <end position="218"/>
    </location>
</feature>
<gene>
    <name evidence="8" type="ORF">GDO54_003268</name>
</gene>
<evidence type="ECO:0000256" key="2">
    <source>
        <dbReference type="ARBA" id="ARBA00023015"/>
    </source>
</evidence>
<comment type="caution">
    <text evidence="8">The sequence shown here is derived from an EMBL/GenBank/DDBJ whole genome shotgun (WGS) entry which is preliminary data.</text>
</comment>
<evidence type="ECO:0000256" key="6">
    <source>
        <dbReference type="SAM" id="MobiDB-lite"/>
    </source>
</evidence>
<dbReference type="GO" id="GO:0005634">
    <property type="term" value="C:nucleus"/>
    <property type="evidence" value="ECO:0007669"/>
    <property type="project" value="UniProtKB-SubCell"/>
</dbReference>
<keyword evidence="5" id="KW-0175">Coiled coil</keyword>
<dbReference type="InterPro" id="IPR011598">
    <property type="entry name" value="bHLH_dom"/>
</dbReference>
<feature type="compositionally biased region" description="Low complexity" evidence="6">
    <location>
        <begin position="10"/>
        <end position="23"/>
    </location>
</feature>
<sequence length="321" mass="35456">MTRVFVPVIRSAGPPASSSSSPGRPGPRPPQSSLTHPGRGASLPEPRHMDMLDQSLDSATASHDKGQDTDEVVELHDGDETSADEHTAVAIATVQQAAFADHNIQYQFRTENNGGQAVIQNPFSNGGSPSTDAVSGETRFAYFPASSVGDTTAVSVQTADPALAQAGGQFYVMMTPQDVIPAGTQRTIAPRTHPYSPKMDGNRTPRDERRRAQHNEVERRRRDKINNWIVQLSKIIPDCNTESSKTGAQSKGGILSKACDYIRELRQTNQRMQETYKEVERLQMDNELLRQQIEEQKNENTLLRAQLQQHGIEIVEETQRS</sequence>
<reference evidence="8" key="1">
    <citation type="thesis" date="2020" institute="ProQuest LLC" country="789 East Eisenhower Parkway, Ann Arbor, MI, USA">
        <title>Comparative Genomics and Chromosome Evolution.</title>
        <authorList>
            <person name="Mudd A.B."/>
        </authorList>
    </citation>
    <scope>NUCLEOTIDE SEQUENCE</scope>
    <source>
        <strain evidence="8">1538</strain>
        <tissue evidence="8">Blood</tissue>
    </source>
</reference>
<dbReference type="InterPro" id="IPR051732">
    <property type="entry name" value="USF"/>
</dbReference>
<keyword evidence="2" id="KW-0805">Transcription regulation</keyword>
<organism evidence="8 9">
    <name type="scientific">Pyxicephalus adspersus</name>
    <name type="common">African bullfrog</name>
    <dbReference type="NCBI Taxonomy" id="30357"/>
    <lineage>
        <taxon>Eukaryota</taxon>
        <taxon>Metazoa</taxon>
        <taxon>Chordata</taxon>
        <taxon>Craniata</taxon>
        <taxon>Vertebrata</taxon>
        <taxon>Euteleostomi</taxon>
        <taxon>Amphibia</taxon>
        <taxon>Batrachia</taxon>
        <taxon>Anura</taxon>
        <taxon>Neobatrachia</taxon>
        <taxon>Ranoidea</taxon>
        <taxon>Pyxicephalidae</taxon>
        <taxon>Pyxicephalinae</taxon>
        <taxon>Pyxicephalus</taxon>
    </lineage>
</organism>